<proteinExistence type="predicted"/>
<evidence type="ECO:0000313" key="1">
    <source>
        <dbReference type="EMBL" id="CAB4594684.1"/>
    </source>
</evidence>
<dbReference type="EMBL" id="CAEZUO010000004">
    <property type="protein sequence ID" value="CAB4594684.1"/>
    <property type="molecule type" value="Genomic_DNA"/>
</dbReference>
<dbReference type="AlphaFoldDB" id="A0A6J6G698"/>
<accession>A0A6J6G698</accession>
<name>A0A6J6G698_9ZZZZ</name>
<reference evidence="1" key="1">
    <citation type="submission" date="2020-05" db="EMBL/GenBank/DDBJ databases">
        <authorList>
            <person name="Chiriac C."/>
            <person name="Salcher M."/>
            <person name="Ghai R."/>
            <person name="Kavagutti S V."/>
        </authorList>
    </citation>
    <scope>NUCLEOTIDE SEQUENCE</scope>
</reference>
<organism evidence="1">
    <name type="scientific">freshwater metagenome</name>
    <dbReference type="NCBI Taxonomy" id="449393"/>
    <lineage>
        <taxon>unclassified sequences</taxon>
        <taxon>metagenomes</taxon>
        <taxon>ecological metagenomes</taxon>
    </lineage>
</organism>
<protein>
    <submittedName>
        <fullName evidence="1">Unannotated protein</fullName>
    </submittedName>
</protein>
<sequence length="89" mass="9474">MALAAPDDCSNRRCGTKFAKDVEQLLVHVVREGISLLLVVVRDDGDWAIDLESDLSGHGSPCGSASGRSLAEHAESVERIASGECVRHT</sequence>
<gene>
    <name evidence="1" type="ORF">UFOPK1827_00160</name>
</gene>